<dbReference type="EMBL" id="PYTT01000127">
    <property type="protein sequence ID" value="RNK99990.1"/>
    <property type="molecule type" value="Genomic_DNA"/>
</dbReference>
<dbReference type="AlphaFoldDB" id="A0AAE8JW44"/>
<dbReference type="Proteomes" id="UP000284283">
    <property type="component" value="Unassembled WGS sequence"/>
</dbReference>
<reference evidence="6 7" key="1">
    <citation type="submission" date="2018-03" db="EMBL/GenBank/DDBJ databases">
        <authorList>
            <person name="Wu G."/>
        </authorList>
    </citation>
    <scope>NUCLEOTIDE SEQUENCE [LARGE SCALE GENOMIC DNA]</scope>
    <source>
        <strain evidence="6 7">SAM-118</strain>
    </source>
</reference>
<evidence type="ECO:0000256" key="3">
    <source>
        <dbReference type="ARBA" id="ARBA00023125"/>
    </source>
</evidence>
<dbReference type="RefSeq" id="WP_087910795.1">
    <property type="nucleotide sequence ID" value="NZ_CP025272.1"/>
</dbReference>
<dbReference type="PANTHER" id="PTHR30346:SF0">
    <property type="entry name" value="HCA OPERON TRANSCRIPTIONAL ACTIVATOR HCAR"/>
    <property type="match status" value="1"/>
</dbReference>
<dbReference type="PANTHER" id="PTHR30346">
    <property type="entry name" value="TRANSCRIPTIONAL DUAL REGULATOR HCAR-RELATED"/>
    <property type="match status" value="1"/>
</dbReference>
<proteinExistence type="inferred from homology"/>
<dbReference type="Pfam" id="PF00126">
    <property type="entry name" value="HTH_1"/>
    <property type="match status" value="1"/>
</dbReference>
<dbReference type="FunFam" id="1.10.10.10:FF:000001">
    <property type="entry name" value="LysR family transcriptional regulator"/>
    <property type="match status" value="1"/>
</dbReference>
<dbReference type="CDD" id="cd08414">
    <property type="entry name" value="PBP2_LTTR_aromatics_like"/>
    <property type="match status" value="1"/>
</dbReference>
<organism evidence="6 7">
    <name type="scientific">Xanthomonas vasicola pv. vasculorum</name>
    <dbReference type="NCBI Taxonomy" id="325776"/>
    <lineage>
        <taxon>Bacteria</taxon>
        <taxon>Pseudomonadati</taxon>
        <taxon>Pseudomonadota</taxon>
        <taxon>Gammaproteobacteria</taxon>
        <taxon>Lysobacterales</taxon>
        <taxon>Lysobacteraceae</taxon>
        <taxon>Xanthomonas</taxon>
    </lineage>
</organism>
<dbReference type="InterPro" id="IPR036390">
    <property type="entry name" value="WH_DNA-bd_sf"/>
</dbReference>
<keyword evidence="4" id="KW-0804">Transcription</keyword>
<dbReference type="InterPro" id="IPR005119">
    <property type="entry name" value="LysR_subst-bd"/>
</dbReference>
<dbReference type="GO" id="GO:0032993">
    <property type="term" value="C:protein-DNA complex"/>
    <property type="evidence" value="ECO:0007669"/>
    <property type="project" value="TreeGrafter"/>
</dbReference>
<feature type="domain" description="HTH lysR-type" evidence="5">
    <location>
        <begin position="1"/>
        <end position="58"/>
    </location>
</feature>
<dbReference type="InterPro" id="IPR000847">
    <property type="entry name" value="LysR_HTH_N"/>
</dbReference>
<sequence>MELRHLRCFTVLAEELHFTRAAERLHIEQSPLSRTIKELEEELGTLLFNRDRRGTQLTEAGKVFLPDVRRLFTTLEQARDNVKAVSSGYKSSLRIAVSYGAIDPRLSDFLAMCREEEPEVEARLTEVALPELLRGLRSGDFTVGFTHTDEVGEGIAAEPIWQARMVVVIPARHPLLAFREVPVEELFRVSLIMCDRQAYEGYHRVLTRLLQALDEQPNVIERAASLDVMLTLVAAGYGVGLASAARMVPCKHPDVVTRPLADESALITTYMLKSTGMATSISLDRFTARLKENID</sequence>
<keyword evidence="3" id="KW-0238">DNA-binding</keyword>
<name>A0AAE8JW44_XANVA</name>
<dbReference type="SUPFAM" id="SSF46785">
    <property type="entry name" value="Winged helix' DNA-binding domain"/>
    <property type="match status" value="1"/>
</dbReference>
<evidence type="ECO:0000259" key="5">
    <source>
        <dbReference type="PROSITE" id="PS50931"/>
    </source>
</evidence>
<dbReference type="GO" id="GO:0003677">
    <property type="term" value="F:DNA binding"/>
    <property type="evidence" value="ECO:0007669"/>
    <property type="project" value="UniProtKB-KW"/>
</dbReference>
<dbReference type="PROSITE" id="PS50931">
    <property type="entry name" value="HTH_LYSR"/>
    <property type="match status" value="1"/>
</dbReference>
<dbReference type="GO" id="GO:0003700">
    <property type="term" value="F:DNA-binding transcription factor activity"/>
    <property type="evidence" value="ECO:0007669"/>
    <property type="project" value="InterPro"/>
</dbReference>
<dbReference type="Pfam" id="PF03466">
    <property type="entry name" value="LysR_substrate"/>
    <property type="match status" value="1"/>
</dbReference>
<comment type="similarity">
    <text evidence="1">Belongs to the LysR transcriptional regulatory family.</text>
</comment>
<dbReference type="SUPFAM" id="SSF53850">
    <property type="entry name" value="Periplasmic binding protein-like II"/>
    <property type="match status" value="1"/>
</dbReference>
<evidence type="ECO:0000256" key="1">
    <source>
        <dbReference type="ARBA" id="ARBA00009437"/>
    </source>
</evidence>
<accession>A0AAE8JW44</accession>
<keyword evidence="2" id="KW-0805">Transcription regulation</keyword>
<evidence type="ECO:0000313" key="6">
    <source>
        <dbReference type="EMBL" id="RNK99990.1"/>
    </source>
</evidence>
<dbReference type="PRINTS" id="PR00039">
    <property type="entry name" value="HTHLYSR"/>
</dbReference>
<protein>
    <submittedName>
        <fullName evidence="6">LysR family transcriptional regulator</fullName>
    </submittedName>
</protein>
<evidence type="ECO:0000256" key="2">
    <source>
        <dbReference type="ARBA" id="ARBA00023015"/>
    </source>
</evidence>
<dbReference type="InterPro" id="IPR036388">
    <property type="entry name" value="WH-like_DNA-bd_sf"/>
</dbReference>
<gene>
    <name evidence="6" type="ORF">C9386_14980</name>
</gene>
<evidence type="ECO:0000256" key="4">
    <source>
        <dbReference type="ARBA" id="ARBA00023163"/>
    </source>
</evidence>
<comment type="caution">
    <text evidence="6">The sequence shown here is derived from an EMBL/GenBank/DDBJ whole genome shotgun (WGS) entry which is preliminary data.</text>
</comment>
<dbReference type="Gene3D" id="1.10.10.10">
    <property type="entry name" value="Winged helix-like DNA-binding domain superfamily/Winged helix DNA-binding domain"/>
    <property type="match status" value="1"/>
</dbReference>
<dbReference type="KEGG" id="xva:C7V42_16970"/>
<evidence type="ECO:0000313" key="7">
    <source>
        <dbReference type="Proteomes" id="UP000284283"/>
    </source>
</evidence>
<dbReference type="Gene3D" id="3.40.190.10">
    <property type="entry name" value="Periplasmic binding protein-like II"/>
    <property type="match status" value="2"/>
</dbReference>